<feature type="compositionally biased region" description="Basic and acidic residues" evidence="1">
    <location>
        <begin position="54"/>
        <end position="84"/>
    </location>
</feature>
<name>A0A8S9UMC3_PHYIN</name>
<dbReference type="AlphaFoldDB" id="A0A8S9UMC3"/>
<protein>
    <submittedName>
        <fullName evidence="2">Uncharacterized protein</fullName>
    </submittedName>
</protein>
<evidence type="ECO:0000313" key="3">
    <source>
        <dbReference type="Proteomes" id="UP000704712"/>
    </source>
</evidence>
<gene>
    <name evidence="2" type="ORF">GN958_ATG10222</name>
</gene>
<evidence type="ECO:0000256" key="1">
    <source>
        <dbReference type="SAM" id="MobiDB-lite"/>
    </source>
</evidence>
<evidence type="ECO:0000313" key="2">
    <source>
        <dbReference type="EMBL" id="KAF4140592.1"/>
    </source>
</evidence>
<organism evidence="2 3">
    <name type="scientific">Phytophthora infestans</name>
    <name type="common">Potato late blight agent</name>
    <name type="synonym">Botrytis infestans</name>
    <dbReference type="NCBI Taxonomy" id="4787"/>
    <lineage>
        <taxon>Eukaryota</taxon>
        <taxon>Sar</taxon>
        <taxon>Stramenopiles</taxon>
        <taxon>Oomycota</taxon>
        <taxon>Peronosporomycetes</taxon>
        <taxon>Peronosporales</taxon>
        <taxon>Peronosporaceae</taxon>
        <taxon>Phytophthora</taxon>
    </lineage>
</organism>
<dbReference type="EMBL" id="JAACNO010001443">
    <property type="protein sequence ID" value="KAF4140592.1"/>
    <property type="molecule type" value="Genomic_DNA"/>
</dbReference>
<dbReference type="Proteomes" id="UP000704712">
    <property type="component" value="Unassembled WGS sequence"/>
</dbReference>
<reference evidence="2" key="1">
    <citation type="submission" date="2020-03" db="EMBL/GenBank/DDBJ databases">
        <title>Hybrid Assembly of Korean Phytophthora infestans isolates.</title>
        <authorList>
            <person name="Prokchorchik M."/>
            <person name="Lee Y."/>
            <person name="Seo J."/>
            <person name="Cho J.-H."/>
            <person name="Park Y.-E."/>
            <person name="Jang D.-C."/>
            <person name="Im J.-S."/>
            <person name="Choi J.-G."/>
            <person name="Park H.-J."/>
            <person name="Lee G.-B."/>
            <person name="Lee Y.-G."/>
            <person name="Hong S.-Y."/>
            <person name="Cho K."/>
            <person name="Sohn K.H."/>
        </authorList>
    </citation>
    <scope>NUCLEOTIDE SEQUENCE</scope>
    <source>
        <strain evidence="2">KR_2_A2</strain>
    </source>
</reference>
<comment type="caution">
    <text evidence="2">The sequence shown here is derived from an EMBL/GenBank/DDBJ whole genome shotgun (WGS) entry which is preliminary data.</text>
</comment>
<feature type="region of interest" description="Disordered" evidence="1">
    <location>
        <begin position="49"/>
        <end position="84"/>
    </location>
</feature>
<sequence>MTWSTNDLPVECSLTRSQLQRGKNVTKEWKEPNGLNGQIFRTEIADVDQSRPVALDDKKSKEVRTPEYAKDETSRLRSVTRDER</sequence>
<proteinExistence type="predicted"/>
<accession>A0A8S9UMC3</accession>